<keyword evidence="6 8" id="KW-1133">Transmembrane helix</keyword>
<name>A0ABD2IZ24_HETSC</name>
<comment type="similarity">
    <text evidence="2 8">Belongs to the glycosyltransferase 92 family.</text>
</comment>
<dbReference type="Pfam" id="PF01697">
    <property type="entry name" value="Glyco_transf_92"/>
    <property type="match status" value="1"/>
</dbReference>
<reference evidence="9 10" key="1">
    <citation type="submission" date="2024-10" db="EMBL/GenBank/DDBJ databases">
        <authorList>
            <person name="Kim D."/>
        </authorList>
    </citation>
    <scope>NUCLEOTIDE SEQUENCE [LARGE SCALE GENOMIC DNA]</scope>
    <source>
        <strain evidence="9">Taebaek</strain>
    </source>
</reference>
<comment type="subcellular location">
    <subcellularLocation>
        <location evidence="1">Membrane</location>
        <topology evidence="1">Single-pass membrane protein</topology>
    </subcellularLocation>
</comment>
<evidence type="ECO:0000256" key="4">
    <source>
        <dbReference type="ARBA" id="ARBA00022679"/>
    </source>
</evidence>
<dbReference type="EC" id="2.4.1.-" evidence="8"/>
<dbReference type="PANTHER" id="PTHR21645:SF8">
    <property type="entry name" value="GLYCOSYLTRANSFERASE FAMILY 92 PROTEIN F13G3.3"/>
    <property type="match status" value="1"/>
</dbReference>
<sequence>MRTTISWEATLTTIATPFNTRFAALSSIPCLSLSAFRPPPPPLRSSSSPIFHLPMVAFPLAQPQPFAPFGRLRLLFVPFRRRCVLKLLLSVLLLLLLLRLLISPNSDSLPITRDVFIYASFLYKNTTTSLSASARDSVAVLFLANRNDNFPYLRCALSNGSSTRPMPPAQLFHLDYVAVCELVIFVAWCNFPPNSFPANAQKVFVDLGTQVLADQSLRERYTRPILHQIHVQKANETPRKLVMCISRIFAFEKWELLIVAMEVYKRLGVDLVVTHVYSALTPVFELIRAYETEGRLAIRKGVKLPFLRHLMNFDPDRQLEYSGQLAMVHECFYEFRQSASFISLVDWDDLLITTNFPSLPDAFFAAAQKYPNSAYFLVNKLESGIHKRAVQNRSPANFRLENLLQNSVFTKRAYNSEKMISGTEMAYKENVLSALWHSPNASEKANAFFANKTVGRIMRSLPSRLYYFASIRHCSLFLNAYPDLFPPPPCLSYSLCSFPQISVPCTVAKTHFHTTSIEPTRVYRVHVRQWSRFEKRSQGCFDSK</sequence>
<evidence type="ECO:0000256" key="8">
    <source>
        <dbReference type="RuleBase" id="RU366017"/>
    </source>
</evidence>
<dbReference type="AlphaFoldDB" id="A0ABD2IZ24"/>
<organism evidence="9 10">
    <name type="scientific">Heterodera schachtii</name>
    <name type="common">Sugarbeet cyst nematode worm</name>
    <name type="synonym">Tylenchus schachtii</name>
    <dbReference type="NCBI Taxonomy" id="97005"/>
    <lineage>
        <taxon>Eukaryota</taxon>
        <taxon>Metazoa</taxon>
        <taxon>Ecdysozoa</taxon>
        <taxon>Nematoda</taxon>
        <taxon>Chromadorea</taxon>
        <taxon>Rhabditida</taxon>
        <taxon>Tylenchina</taxon>
        <taxon>Tylenchomorpha</taxon>
        <taxon>Tylenchoidea</taxon>
        <taxon>Heteroderidae</taxon>
        <taxon>Heteroderinae</taxon>
        <taxon>Heterodera</taxon>
    </lineage>
</organism>
<dbReference type="Proteomes" id="UP001620645">
    <property type="component" value="Unassembled WGS sequence"/>
</dbReference>
<comment type="caution">
    <text evidence="9">The sequence shown here is derived from an EMBL/GenBank/DDBJ whole genome shotgun (WGS) entry which is preliminary data.</text>
</comment>
<evidence type="ECO:0000313" key="9">
    <source>
        <dbReference type="EMBL" id="KAL3082900.1"/>
    </source>
</evidence>
<protein>
    <recommendedName>
        <fullName evidence="8">Glycosyltransferase family 92 protein</fullName>
        <ecNumber evidence="8">2.4.1.-</ecNumber>
    </recommendedName>
</protein>
<dbReference type="EMBL" id="JBICCN010000254">
    <property type="protein sequence ID" value="KAL3082900.1"/>
    <property type="molecule type" value="Genomic_DNA"/>
</dbReference>
<dbReference type="InterPro" id="IPR008166">
    <property type="entry name" value="Glyco_transf_92"/>
</dbReference>
<gene>
    <name evidence="9" type="ORF">niasHS_010702</name>
</gene>
<dbReference type="GO" id="GO:0016020">
    <property type="term" value="C:membrane"/>
    <property type="evidence" value="ECO:0007669"/>
    <property type="project" value="UniProtKB-SubCell"/>
</dbReference>
<evidence type="ECO:0000256" key="6">
    <source>
        <dbReference type="ARBA" id="ARBA00022989"/>
    </source>
</evidence>
<keyword evidence="3 8" id="KW-0328">Glycosyltransferase</keyword>
<keyword evidence="5 8" id="KW-0812">Transmembrane</keyword>
<keyword evidence="10" id="KW-1185">Reference proteome</keyword>
<evidence type="ECO:0000256" key="5">
    <source>
        <dbReference type="ARBA" id="ARBA00022692"/>
    </source>
</evidence>
<keyword evidence="7 8" id="KW-0472">Membrane</keyword>
<proteinExistence type="inferred from homology"/>
<dbReference type="InterPro" id="IPR052012">
    <property type="entry name" value="GTase_92"/>
</dbReference>
<feature type="transmembrane region" description="Helical" evidence="8">
    <location>
        <begin position="83"/>
        <end position="102"/>
    </location>
</feature>
<evidence type="ECO:0000256" key="7">
    <source>
        <dbReference type="ARBA" id="ARBA00023136"/>
    </source>
</evidence>
<keyword evidence="4 8" id="KW-0808">Transferase</keyword>
<accession>A0ABD2IZ24</accession>
<evidence type="ECO:0000256" key="2">
    <source>
        <dbReference type="ARBA" id="ARBA00007647"/>
    </source>
</evidence>
<evidence type="ECO:0000256" key="1">
    <source>
        <dbReference type="ARBA" id="ARBA00004167"/>
    </source>
</evidence>
<evidence type="ECO:0000256" key="3">
    <source>
        <dbReference type="ARBA" id="ARBA00022676"/>
    </source>
</evidence>
<evidence type="ECO:0000313" key="10">
    <source>
        <dbReference type="Proteomes" id="UP001620645"/>
    </source>
</evidence>
<dbReference type="PANTHER" id="PTHR21645">
    <property type="entry name" value="GLYCOSYLTRANSFERASE FAMILY 92 PROTEIN"/>
    <property type="match status" value="1"/>
</dbReference>
<dbReference type="GO" id="GO:0016757">
    <property type="term" value="F:glycosyltransferase activity"/>
    <property type="evidence" value="ECO:0007669"/>
    <property type="project" value="UniProtKB-UniRule"/>
</dbReference>